<dbReference type="AlphaFoldDB" id="A0A4R5NB02"/>
<dbReference type="Gene3D" id="3.40.1490.10">
    <property type="entry name" value="Bit1"/>
    <property type="match status" value="1"/>
</dbReference>
<accession>A0A4R5NB02</accession>
<evidence type="ECO:0008006" key="3">
    <source>
        <dbReference type="Google" id="ProtNLM"/>
    </source>
</evidence>
<name>A0A4R5NB02_9LACO</name>
<dbReference type="InterPro" id="IPR018988">
    <property type="entry name" value="DUF2000"/>
</dbReference>
<evidence type="ECO:0000313" key="1">
    <source>
        <dbReference type="EMBL" id="TDG69397.1"/>
    </source>
</evidence>
<protein>
    <recommendedName>
        <fullName evidence="3">DUF2000 domain-containing protein</fullName>
    </recommendedName>
</protein>
<reference evidence="1 2" key="1">
    <citation type="journal article" date="2019" name="Appl. Microbiol. Biotechnol.">
        <title>Uncovering carbohydrate metabolism through a genotype-phenotype association study of 56 lactic acid bacteria genomes.</title>
        <authorList>
            <person name="Buron-Moles G."/>
            <person name="Chailyan A."/>
            <person name="Dolejs I."/>
            <person name="Forster J."/>
            <person name="Miks M.H."/>
        </authorList>
    </citation>
    <scope>NUCLEOTIDE SEQUENCE [LARGE SCALE GENOMIC DNA]</scope>
    <source>
        <strain evidence="1 2">ATCC 700006</strain>
    </source>
</reference>
<dbReference type="RefSeq" id="WP_010008451.1">
    <property type="nucleotide sequence ID" value="NZ_JAGYGP010000006.1"/>
</dbReference>
<dbReference type="SUPFAM" id="SSF102462">
    <property type="entry name" value="Peptidyl-tRNA hydrolase II"/>
    <property type="match status" value="1"/>
</dbReference>
<dbReference type="InterPro" id="IPR017021">
    <property type="entry name" value="UCP033763"/>
</dbReference>
<evidence type="ECO:0000313" key="2">
    <source>
        <dbReference type="Proteomes" id="UP000295681"/>
    </source>
</evidence>
<sequence>MSTKCVLIIDPELPLGIIANTGAILGAALGKLHPEINGDDIVSQEGILFPGIVNIPIPVLKSNAEKIAGIHSEASNTDNISVIAFTDCAQTAQNYVEYTESIQKVQTQDIQFLGICLYGDKKKVNHFAGDLPLLR</sequence>
<comment type="caution">
    <text evidence="1">The sequence shown here is derived from an EMBL/GenBank/DDBJ whole genome shotgun (WGS) entry which is preliminary data.</text>
</comment>
<keyword evidence="2" id="KW-1185">Reference proteome</keyword>
<dbReference type="EMBL" id="PUFI01000005">
    <property type="protein sequence ID" value="TDG69397.1"/>
    <property type="molecule type" value="Genomic_DNA"/>
</dbReference>
<gene>
    <name evidence="1" type="ORF">C5L23_000859</name>
</gene>
<dbReference type="InterPro" id="IPR023476">
    <property type="entry name" value="Pep_tRNA_hydro_II_dom_sf"/>
</dbReference>
<dbReference type="Proteomes" id="UP000295681">
    <property type="component" value="Unassembled WGS sequence"/>
</dbReference>
<dbReference type="Pfam" id="PF09391">
    <property type="entry name" value="DUF2000"/>
    <property type="match status" value="1"/>
</dbReference>
<proteinExistence type="predicted"/>
<dbReference type="PIRSF" id="PIRSF033736">
    <property type="entry name" value="UCP033763"/>
    <property type="match status" value="1"/>
</dbReference>
<organism evidence="1 2">
    <name type="scientific">Leuconostoc fallax</name>
    <dbReference type="NCBI Taxonomy" id="1251"/>
    <lineage>
        <taxon>Bacteria</taxon>
        <taxon>Bacillati</taxon>
        <taxon>Bacillota</taxon>
        <taxon>Bacilli</taxon>
        <taxon>Lactobacillales</taxon>
        <taxon>Lactobacillaceae</taxon>
        <taxon>Leuconostoc</taxon>
    </lineage>
</organism>